<dbReference type="EMBL" id="CP009641">
    <property type="protein sequence ID" value="AJI11618.1"/>
    <property type="molecule type" value="Genomic_DNA"/>
</dbReference>
<dbReference type="InterPro" id="IPR026834">
    <property type="entry name" value="LHH"/>
</dbReference>
<organism evidence="2 3">
    <name type="scientific">Bacillus cereus 03BB108</name>
    <dbReference type="NCBI Taxonomy" id="451709"/>
    <lineage>
        <taxon>Bacteria</taxon>
        <taxon>Bacillati</taxon>
        <taxon>Bacillota</taxon>
        <taxon>Bacilli</taxon>
        <taxon>Bacillales</taxon>
        <taxon>Bacillaceae</taxon>
        <taxon>Bacillus</taxon>
        <taxon>Bacillus cereus group</taxon>
    </lineage>
</organism>
<reference evidence="2 3" key="1">
    <citation type="journal article" date="2015" name="Genome Announc.">
        <title>Complete genome sequences for 35 biothreat assay-relevant bacillus species.</title>
        <authorList>
            <person name="Johnson S.L."/>
            <person name="Daligault H.E."/>
            <person name="Davenport K.W."/>
            <person name="Jaissle J."/>
            <person name="Frey K.G."/>
            <person name="Ladner J.T."/>
            <person name="Broomall S.M."/>
            <person name="Bishop-Lilly K.A."/>
            <person name="Bruce D.C."/>
            <person name="Gibbons H.S."/>
            <person name="Coyne S.R."/>
            <person name="Lo C.C."/>
            <person name="Meincke L."/>
            <person name="Munk A.C."/>
            <person name="Koroleva G.I."/>
            <person name="Rosenzweig C.N."/>
            <person name="Palacios G.F."/>
            <person name="Redden C.L."/>
            <person name="Minogue T.D."/>
            <person name="Chain P.S."/>
        </authorList>
    </citation>
    <scope>NUCLEOTIDE SEQUENCE [LARGE SCALE GENOMIC DNA]</scope>
    <source>
        <strain evidence="2 3">03BB108</strain>
    </source>
</reference>
<protein>
    <recommendedName>
        <fullName evidence="1">LHH domain-containing protein</fullName>
    </recommendedName>
</protein>
<dbReference type="Pfam" id="PF14411">
    <property type="entry name" value="LHH"/>
    <property type="match status" value="1"/>
</dbReference>
<evidence type="ECO:0000313" key="3">
    <source>
        <dbReference type="Proteomes" id="UP000031861"/>
    </source>
</evidence>
<dbReference type="Proteomes" id="UP000031861">
    <property type="component" value="Chromosome"/>
</dbReference>
<name>A0AAN0SXE7_BACCE</name>
<proteinExistence type="predicted"/>
<dbReference type="AlphaFoldDB" id="A0AAN0SXE7"/>
<evidence type="ECO:0000313" key="2">
    <source>
        <dbReference type="EMBL" id="AJI11618.1"/>
    </source>
</evidence>
<accession>A0AAN0SXE7</accession>
<sequence>MVVIEAVSITAEKVAKAAEVAEVALKELAQIEQTFPNIEDAVETLNSQGIDHGYREALQIEQPVQNDAQFKTVNEAIENASDAEVAIYKDARLELKEINGREVLQRTDIDYGAVDAFGQTNLERMAEGKAPLVDGKPIELHHIGQKMESPLAELTRMEHRGPGNDTILHDKLKESEINRTQFNAEKEAHWKTRAAQINIERGL</sequence>
<gene>
    <name evidence="2" type="ORF">AK40_5093</name>
</gene>
<feature type="domain" description="LHH" evidence="1">
    <location>
        <begin position="120"/>
        <end position="196"/>
    </location>
</feature>
<evidence type="ECO:0000259" key="1">
    <source>
        <dbReference type="Pfam" id="PF14411"/>
    </source>
</evidence>
<dbReference type="RefSeq" id="WP_001994614.1">
    <property type="nucleotide sequence ID" value="NZ_CP009641.1"/>
</dbReference>